<dbReference type="EMBL" id="CP042435">
    <property type="protein sequence ID" value="QEC67909.1"/>
    <property type="molecule type" value="Genomic_DNA"/>
</dbReference>
<protein>
    <submittedName>
        <fullName evidence="4">DUF4974 domain-containing protein</fullName>
    </submittedName>
</protein>
<keyword evidence="1" id="KW-0812">Transmembrane</keyword>
<feature type="domain" description="Protein FecR C-terminal" evidence="3">
    <location>
        <begin position="304"/>
        <end position="371"/>
    </location>
</feature>
<dbReference type="GO" id="GO:0016989">
    <property type="term" value="F:sigma factor antagonist activity"/>
    <property type="evidence" value="ECO:0007669"/>
    <property type="project" value="TreeGrafter"/>
</dbReference>
<dbReference type="FunFam" id="2.60.120.1440:FF:000001">
    <property type="entry name" value="Putative anti-sigma factor"/>
    <property type="match status" value="1"/>
</dbReference>
<dbReference type="Proteomes" id="UP000321533">
    <property type="component" value="Chromosome"/>
</dbReference>
<dbReference type="PANTHER" id="PTHR30273:SF2">
    <property type="entry name" value="PROTEIN FECR"/>
    <property type="match status" value="1"/>
</dbReference>
<dbReference type="KEGG" id="pgin:FRZ67_11585"/>
<proteinExistence type="predicted"/>
<evidence type="ECO:0000256" key="1">
    <source>
        <dbReference type="SAM" id="Phobius"/>
    </source>
</evidence>
<dbReference type="PANTHER" id="PTHR30273">
    <property type="entry name" value="PERIPLASMIC SIGNAL SENSOR AND SIGMA FACTOR ACTIVATOR FECR-RELATED"/>
    <property type="match status" value="1"/>
</dbReference>
<evidence type="ECO:0000259" key="3">
    <source>
        <dbReference type="Pfam" id="PF16344"/>
    </source>
</evidence>
<dbReference type="Gene3D" id="3.55.50.30">
    <property type="match status" value="1"/>
</dbReference>
<reference evidence="4 5" key="1">
    <citation type="journal article" date="2016" name="Int. J. Syst. Evol. Microbiol.">
        <title>Panacibacter ginsenosidivorans gen. nov., sp. nov., with ginsenoside converting activity isolated from soil of a ginseng field.</title>
        <authorList>
            <person name="Siddiqi M.Z."/>
            <person name="Muhammad Shafi S."/>
            <person name="Choi K.D."/>
            <person name="Im W.T."/>
        </authorList>
    </citation>
    <scope>NUCLEOTIDE SEQUENCE [LARGE SCALE GENOMIC DNA]</scope>
    <source>
        <strain evidence="4 5">Gsoil1550</strain>
    </source>
</reference>
<keyword evidence="5" id="KW-1185">Reference proteome</keyword>
<evidence type="ECO:0000313" key="5">
    <source>
        <dbReference type="Proteomes" id="UP000321533"/>
    </source>
</evidence>
<dbReference type="Pfam" id="PF04773">
    <property type="entry name" value="FecR"/>
    <property type="match status" value="1"/>
</dbReference>
<feature type="transmembrane region" description="Helical" evidence="1">
    <location>
        <begin position="98"/>
        <end position="118"/>
    </location>
</feature>
<dbReference type="OrthoDB" id="1523735at2"/>
<dbReference type="InterPro" id="IPR012373">
    <property type="entry name" value="Ferrdict_sens_TM"/>
</dbReference>
<feature type="domain" description="FecR protein" evidence="2">
    <location>
        <begin position="137"/>
        <end position="230"/>
    </location>
</feature>
<dbReference type="InterPro" id="IPR032508">
    <property type="entry name" value="FecR_C"/>
</dbReference>
<keyword evidence="1" id="KW-1133">Transmembrane helix</keyword>
<gene>
    <name evidence="4" type="ORF">FRZ67_11585</name>
</gene>
<dbReference type="PIRSF" id="PIRSF018266">
    <property type="entry name" value="FecR"/>
    <property type="match status" value="1"/>
</dbReference>
<dbReference type="RefSeq" id="WP_147189716.1">
    <property type="nucleotide sequence ID" value="NZ_CP042435.1"/>
</dbReference>
<dbReference type="Pfam" id="PF16344">
    <property type="entry name" value="FecR_C"/>
    <property type="match status" value="1"/>
</dbReference>
<evidence type="ECO:0000259" key="2">
    <source>
        <dbReference type="Pfam" id="PF04773"/>
    </source>
</evidence>
<keyword evidence="1" id="KW-0472">Membrane</keyword>
<organism evidence="4 5">
    <name type="scientific">Panacibacter ginsenosidivorans</name>
    <dbReference type="NCBI Taxonomy" id="1813871"/>
    <lineage>
        <taxon>Bacteria</taxon>
        <taxon>Pseudomonadati</taxon>
        <taxon>Bacteroidota</taxon>
        <taxon>Chitinophagia</taxon>
        <taxon>Chitinophagales</taxon>
        <taxon>Chitinophagaceae</taxon>
        <taxon>Panacibacter</taxon>
    </lineage>
</organism>
<sequence>MQDQTSNNGLWFLIARSLSGEATSVEEEQLRQALMKDIALQQQYDLMKRMWHAGDNQSAANTDEEEKKNITRILQLAKTETQPSDEIPLIQIKSRRRYLYVLSGVAAVLILVVLGWFINNSNTKKSLTSKANNTQNLVAANGSRTRTILPDGSTVWLNAGSHISFAEDFSGKTREVVLDGEAYFDVVKQPQRPFIVHVSGYDIRVLGTAFNVKSYPKDKTVETTLIRGLVQVTKQGVNLQKPIVLHPNQKLIVDKFAANIPNNLPDNNTPLTNQVDPKDFSIRKLDTSIQESERIETAWIYNRLQFRGDSFTDLADKLERWYNVKIIFDDERVQQLNFTGSFEQETIEQAFAALKTANAFNYRIEGKDIHVYSVK</sequence>
<accession>A0A5B8V9I7</accession>
<dbReference type="Gene3D" id="2.60.120.1440">
    <property type="match status" value="1"/>
</dbReference>
<evidence type="ECO:0000313" key="4">
    <source>
        <dbReference type="EMBL" id="QEC67909.1"/>
    </source>
</evidence>
<dbReference type="InterPro" id="IPR006860">
    <property type="entry name" value="FecR"/>
</dbReference>
<dbReference type="AlphaFoldDB" id="A0A5B8V9I7"/>
<name>A0A5B8V9I7_9BACT</name>